<dbReference type="SUPFAM" id="SSF53271">
    <property type="entry name" value="PRTase-like"/>
    <property type="match status" value="1"/>
</dbReference>
<comment type="catalytic activity">
    <reaction evidence="7">
        <text>orotidine 5'-phosphate + diphosphate = orotate + 5-phospho-alpha-D-ribose 1-diphosphate</text>
        <dbReference type="Rhea" id="RHEA:10380"/>
        <dbReference type="ChEBI" id="CHEBI:30839"/>
        <dbReference type="ChEBI" id="CHEBI:33019"/>
        <dbReference type="ChEBI" id="CHEBI:57538"/>
        <dbReference type="ChEBI" id="CHEBI:58017"/>
        <dbReference type="EC" id="2.4.2.10"/>
    </reaction>
</comment>
<feature type="binding site" description="in other chain" evidence="7">
    <location>
        <begin position="118"/>
        <end position="126"/>
    </location>
    <ligand>
        <name>5-phospho-alpha-D-ribose 1-diphosphate</name>
        <dbReference type="ChEBI" id="CHEBI:58017"/>
        <note>ligand shared between dimeric partners</note>
    </ligand>
</feature>
<keyword evidence="5 7" id="KW-0460">Magnesium</keyword>
<keyword evidence="4 7" id="KW-0808">Transferase</keyword>
<dbReference type="Gene3D" id="3.40.50.2020">
    <property type="match status" value="1"/>
</dbReference>
<dbReference type="RefSeq" id="WP_161315335.1">
    <property type="nucleotide sequence ID" value="NZ_WTUW01000002.1"/>
</dbReference>
<dbReference type="InterPro" id="IPR006273">
    <property type="entry name" value="Orotate_PRibTrfase_bac"/>
</dbReference>
<evidence type="ECO:0000256" key="3">
    <source>
        <dbReference type="ARBA" id="ARBA00022676"/>
    </source>
</evidence>
<feature type="region of interest" description="Disordered" evidence="8">
    <location>
        <begin position="176"/>
        <end position="195"/>
    </location>
</feature>
<evidence type="ECO:0000256" key="7">
    <source>
        <dbReference type="HAMAP-Rule" id="MF_01208"/>
    </source>
</evidence>
<dbReference type="PANTHER" id="PTHR19278">
    <property type="entry name" value="OROTATE PHOSPHORIBOSYLTRANSFERASE"/>
    <property type="match status" value="1"/>
</dbReference>
<comment type="similarity">
    <text evidence="7">Belongs to the purine/pyrimidine phosphoribosyltransferase family. PyrE subfamily.</text>
</comment>
<comment type="subunit">
    <text evidence="7">Homodimer.</text>
</comment>
<dbReference type="PANTHER" id="PTHR19278:SF9">
    <property type="entry name" value="URIDINE 5'-MONOPHOSPHATE SYNTHASE"/>
    <property type="match status" value="1"/>
</dbReference>
<feature type="binding site" evidence="7">
    <location>
        <position position="122"/>
    </location>
    <ligand>
        <name>orotate</name>
        <dbReference type="ChEBI" id="CHEBI:30839"/>
    </ligand>
</feature>
<dbReference type="AlphaFoldDB" id="A0A6L8W8E0"/>
<dbReference type="HAMAP" id="MF_01208">
    <property type="entry name" value="PyrE"/>
    <property type="match status" value="1"/>
</dbReference>
<gene>
    <name evidence="7" type="primary">pyrE</name>
    <name evidence="10" type="ORF">GQE98_09075</name>
</gene>
<dbReference type="NCBIfam" id="TIGR01367">
    <property type="entry name" value="pyrE_Therm"/>
    <property type="match status" value="1"/>
</dbReference>
<evidence type="ECO:0000256" key="2">
    <source>
        <dbReference type="ARBA" id="ARBA00011971"/>
    </source>
</evidence>
<keyword evidence="11" id="KW-1185">Reference proteome</keyword>
<proteinExistence type="inferred from homology"/>
<feature type="domain" description="Phosphoribosyltransferase" evidence="9">
    <location>
        <begin position="45"/>
        <end position="154"/>
    </location>
</feature>
<evidence type="ECO:0000256" key="5">
    <source>
        <dbReference type="ARBA" id="ARBA00022842"/>
    </source>
</evidence>
<evidence type="ECO:0000313" key="10">
    <source>
        <dbReference type="EMBL" id="MZR30783.1"/>
    </source>
</evidence>
<evidence type="ECO:0000256" key="8">
    <source>
        <dbReference type="SAM" id="MobiDB-lite"/>
    </source>
</evidence>
<protein>
    <recommendedName>
        <fullName evidence="2 7">Orotate phosphoribosyltransferase</fullName>
        <shortName evidence="7">OPRT</shortName>
        <shortName evidence="7">OPRTase</shortName>
        <ecNumber evidence="2 7">2.4.2.10</ecNumber>
    </recommendedName>
</protein>
<comment type="cofactor">
    <cofactor evidence="7">
        <name>Mg(2+)</name>
        <dbReference type="ChEBI" id="CHEBI:18420"/>
    </cofactor>
</comment>
<sequence length="195" mass="20894">MKEDEILSHFRETNALLEGHFLLSSGLHSDRYLQCAKVLMYPDRAAALCRALADKVSGTIGENAVDIVVAPAMGGIIVGYELARQLDVPGIFTERENGEFTLRRGFEIKPGARVIMSEDIVTTGKSSRECIAAIRAAGGEVVGATCLIDRSNGSADVGVPLISLLQMEVKTYEPDKLPPNLAATPAVKPGSRNLK</sequence>
<keyword evidence="3 7" id="KW-0328">Glycosyltransferase</keyword>
<evidence type="ECO:0000313" key="11">
    <source>
        <dbReference type="Proteomes" id="UP000476030"/>
    </source>
</evidence>
<dbReference type="InterPro" id="IPR000836">
    <property type="entry name" value="PRTase_dom"/>
</dbReference>
<comment type="pathway">
    <text evidence="1 7">Pyrimidine metabolism; UMP biosynthesis via de novo pathway; UMP from orotate: step 1/2.</text>
</comment>
<accession>A0A6L8W8E0</accession>
<comment type="caution">
    <text evidence="7">Lacks conserved residue(s) required for the propagation of feature annotation.</text>
</comment>
<dbReference type="Proteomes" id="UP000476030">
    <property type="component" value="Unassembled WGS sequence"/>
</dbReference>
<dbReference type="InterPro" id="IPR023031">
    <property type="entry name" value="OPRT"/>
</dbReference>
<evidence type="ECO:0000256" key="1">
    <source>
        <dbReference type="ARBA" id="ARBA00004889"/>
    </source>
</evidence>
<feature type="binding site" evidence="7">
    <location>
        <position position="150"/>
    </location>
    <ligand>
        <name>orotate</name>
        <dbReference type="ChEBI" id="CHEBI:30839"/>
    </ligand>
</feature>
<dbReference type="InterPro" id="IPR029057">
    <property type="entry name" value="PRTase-like"/>
</dbReference>
<reference evidence="10 11" key="1">
    <citation type="submission" date="2019-12" db="EMBL/GenBank/DDBJ databases">
        <title>Snethiella sp. nov. sp. isolated from sea sand.</title>
        <authorList>
            <person name="Kim J."/>
            <person name="Jeong S.E."/>
            <person name="Jung H.S."/>
            <person name="Jeon C.O."/>
        </authorList>
    </citation>
    <scope>NUCLEOTIDE SEQUENCE [LARGE SCALE GENOMIC DNA]</scope>
    <source>
        <strain evidence="10 11">DP05</strain>
    </source>
</reference>
<dbReference type="Pfam" id="PF00156">
    <property type="entry name" value="Pribosyltran"/>
    <property type="match status" value="1"/>
</dbReference>
<dbReference type="UniPathway" id="UPA00070">
    <property type="reaction ID" value="UER00119"/>
</dbReference>
<organism evidence="10 11">
    <name type="scientific">Sneathiella litorea</name>
    <dbReference type="NCBI Taxonomy" id="2606216"/>
    <lineage>
        <taxon>Bacteria</taxon>
        <taxon>Pseudomonadati</taxon>
        <taxon>Pseudomonadota</taxon>
        <taxon>Alphaproteobacteria</taxon>
        <taxon>Sneathiellales</taxon>
        <taxon>Sneathiellaceae</taxon>
        <taxon>Sneathiella</taxon>
    </lineage>
</organism>
<dbReference type="GO" id="GO:0000287">
    <property type="term" value="F:magnesium ion binding"/>
    <property type="evidence" value="ECO:0007669"/>
    <property type="project" value="UniProtKB-UniRule"/>
</dbReference>
<name>A0A6L8W8E0_9PROT</name>
<keyword evidence="6 7" id="KW-0665">Pyrimidine biosynthesis</keyword>
<dbReference type="EC" id="2.4.2.10" evidence="2 7"/>
<evidence type="ECO:0000256" key="6">
    <source>
        <dbReference type="ARBA" id="ARBA00022975"/>
    </source>
</evidence>
<comment type="caution">
    <text evidence="10">The sequence shown here is derived from an EMBL/GenBank/DDBJ whole genome shotgun (WGS) entry which is preliminary data.</text>
</comment>
<evidence type="ECO:0000256" key="4">
    <source>
        <dbReference type="ARBA" id="ARBA00022679"/>
    </source>
</evidence>
<dbReference type="GO" id="GO:0004588">
    <property type="term" value="F:orotate phosphoribosyltransferase activity"/>
    <property type="evidence" value="ECO:0007669"/>
    <property type="project" value="UniProtKB-UniRule"/>
</dbReference>
<dbReference type="GO" id="GO:0044205">
    <property type="term" value="P:'de novo' UMP biosynthetic process"/>
    <property type="evidence" value="ECO:0007669"/>
    <property type="project" value="UniProtKB-UniRule"/>
</dbReference>
<evidence type="ECO:0000259" key="9">
    <source>
        <dbReference type="Pfam" id="PF00156"/>
    </source>
</evidence>
<dbReference type="EMBL" id="WTUW01000002">
    <property type="protein sequence ID" value="MZR30783.1"/>
    <property type="molecule type" value="Genomic_DNA"/>
</dbReference>
<dbReference type="GO" id="GO:0019856">
    <property type="term" value="P:pyrimidine nucleobase biosynthetic process"/>
    <property type="evidence" value="ECO:0007669"/>
    <property type="project" value="InterPro"/>
</dbReference>
<comment type="function">
    <text evidence="7">Catalyzes the transfer of a ribosyl phosphate group from 5-phosphoribose 1-diphosphate to orotate, leading to the formation of orotidine monophosphate (OMP).</text>
</comment>
<dbReference type="CDD" id="cd06223">
    <property type="entry name" value="PRTases_typeI"/>
    <property type="match status" value="1"/>
</dbReference>